<dbReference type="Pfam" id="PF00877">
    <property type="entry name" value="NLPC_P60"/>
    <property type="match status" value="1"/>
</dbReference>
<evidence type="ECO:0000256" key="2">
    <source>
        <dbReference type="ARBA" id="ARBA00022670"/>
    </source>
</evidence>
<dbReference type="Gene3D" id="2.30.30.40">
    <property type="entry name" value="SH3 Domains"/>
    <property type="match status" value="1"/>
</dbReference>
<organism evidence="6 7">
    <name type="scientific">Aquimarina brevivitae</name>
    <dbReference type="NCBI Taxonomy" id="323412"/>
    <lineage>
        <taxon>Bacteria</taxon>
        <taxon>Pseudomonadati</taxon>
        <taxon>Bacteroidota</taxon>
        <taxon>Flavobacteriia</taxon>
        <taxon>Flavobacteriales</taxon>
        <taxon>Flavobacteriaceae</taxon>
        <taxon>Aquimarina</taxon>
    </lineage>
</organism>
<dbReference type="RefSeq" id="WP_130287019.1">
    <property type="nucleotide sequence ID" value="NZ_SGXE01000002.1"/>
</dbReference>
<dbReference type="GO" id="GO:0006508">
    <property type="term" value="P:proteolysis"/>
    <property type="evidence" value="ECO:0007669"/>
    <property type="project" value="UniProtKB-KW"/>
</dbReference>
<comment type="caution">
    <text evidence="6">The sequence shown here is derived from an EMBL/GenBank/DDBJ whole genome shotgun (WGS) entry which is preliminary data.</text>
</comment>
<dbReference type="PROSITE" id="PS51935">
    <property type="entry name" value="NLPC_P60"/>
    <property type="match status" value="1"/>
</dbReference>
<dbReference type="GO" id="GO:0008234">
    <property type="term" value="F:cysteine-type peptidase activity"/>
    <property type="evidence" value="ECO:0007669"/>
    <property type="project" value="UniProtKB-KW"/>
</dbReference>
<dbReference type="AlphaFoldDB" id="A0A4Q7P2S2"/>
<sequence length="249" mass="28540">MQYGICNLSIVPLRLEPSDPSEMVNQVLYGEHFKVLEQRKKWSRIRLAHDKYEGWIDNKQYVEIEESTYLAFNAQPPILAGDLIEYVDCEKHHLIPITLGASLNALSFFNHTYEGRKITETQPKEKLIGTSLLFLNAPYLWGGRTIFGIDCSGFTQMVYRLNGHSILRDASQQATQGEPLSFIEESEPGDLAFFDNEEGIITHVGIMMQDNHIIHASGKVRIDRIDHTGIYNAEMRTHTHKLRVIKRII</sequence>
<dbReference type="SUPFAM" id="SSF82057">
    <property type="entry name" value="Prokaryotic SH3-related domain"/>
    <property type="match status" value="1"/>
</dbReference>
<evidence type="ECO:0000259" key="5">
    <source>
        <dbReference type="PROSITE" id="PS51935"/>
    </source>
</evidence>
<dbReference type="Proteomes" id="UP000292262">
    <property type="component" value="Unassembled WGS sequence"/>
</dbReference>
<dbReference type="SUPFAM" id="SSF54001">
    <property type="entry name" value="Cysteine proteinases"/>
    <property type="match status" value="1"/>
</dbReference>
<accession>A0A4Q7P2S2</accession>
<evidence type="ECO:0000256" key="4">
    <source>
        <dbReference type="ARBA" id="ARBA00022807"/>
    </source>
</evidence>
<gene>
    <name evidence="6" type="ORF">EV197_2498</name>
</gene>
<dbReference type="InterPro" id="IPR051202">
    <property type="entry name" value="Peptidase_C40"/>
</dbReference>
<keyword evidence="4" id="KW-0788">Thiol protease</keyword>
<evidence type="ECO:0000256" key="1">
    <source>
        <dbReference type="ARBA" id="ARBA00007074"/>
    </source>
</evidence>
<dbReference type="InterPro" id="IPR038765">
    <property type="entry name" value="Papain-like_cys_pep_sf"/>
</dbReference>
<keyword evidence="3" id="KW-0378">Hydrolase</keyword>
<keyword evidence="7" id="KW-1185">Reference proteome</keyword>
<dbReference type="Gene3D" id="3.90.1720.10">
    <property type="entry name" value="endopeptidase domain like (from Nostoc punctiforme)"/>
    <property type="match status" value="1"/>
</dbReference>
<evidence type="ECO:0000313" key="7">
    <source>
        <dbReference type="Proteomes" id="UP000292262"/>
    </source>
</evidence>
<dbReference type="OrthoDB" id="9813368at2"/>
<dbReference type="PANTHER" id="PTHR47053">
    <property type="entry name" value="MUREIN DD-ENDOPEPTIDASE MEPH-RELATED"/>
    <property type="match status" value="1"/>
</dbReference>
<keyword evidence="2" id="KW-0645">Protease</keyword>
<dbReference type="EMBL" id="SGXE01000002">
    <property type="protein sequence ID" value="RZS93917.1"/>
    <property type="molecule type" value="Genomic_DNA"/>
</dbReference>
<evidence type="ECO:0000256" key="3">
    <source>
        <dbReference type="ARBA" id="ARBA00022801"/>
    </source>
</evidence>
<proteinExistence type="inferred from homology"/>
<comment type="similarity">
    <text evidence="1">Belongs to the peptidase C40 family.</text>
</comment>
<name>A0A4Q7P2S2_9FLAO</name>
<dbReference type="InterPro" id="IPR041382">
    <property type="entry name" value="SH3_16"/>
</dbReference>
<dbReference type="PANTHER" id="PTHR47053:SF1">
    <property type="entry name" value="MUREIN DD-ENDOPEPTIDASE MEPH-RELATED"/>
    <property type="match status" value="1"/>
</dbReference>
<reference evidence="6 7" key="1">
    <citation type="submission" date="2019-02" db="EMBL/GenBank/DDBJ databases">
        <title>Genomic Encyclopedia of Type Strains, Phase IV (KMG-IV): sequencing the most valuable type-strain genomes for metagenomic binning, comparative biology and taxonomic classification.</title>
        <authorList>
            <person name="Goeker M."/>
        </authorList>
    </citation>
    <scope>NUCLEOTIDE SEQUENCE [LARGE SCALE GENOMIC DNA]</scope>
    <source>
        <strain evidence="6 7">DSM 17196</strain>
    </source>
</reference>
<feature type="domain" description="NlpC/P60" evidence="5">
    <location>
        <begin position="121"/>
        <end position="249"/>
    </location>
</feature>
<dbReference type="Pfam" id="PF18348">
    <property type="entry name" value="SH3_16"/>
    <property type="match status" value="1"/>
</dbReference>
<protein>
    <submittedName>
        <fullName evidence="6">SH3 domain-containing protein</fullName>
    </submittedName>
</protein>
<dbReference type="InterPro" id="IPR000064">
    <property type="entry name" value="NLP_P60_dom"/>
</dbReference>
<evidence type="ECO:0000313" key="6">
    <source>
        <dbReference type="EMBL" id="RZS93917.1"/>
    </source>
</evidence>